<proteinExistence type="inferred from homology"/>
<evidence type="ECO:0000259" key="7">
    <source>
        <dbReference type="PROSITE" id="PS50207"/>
    </source>
</evidence>
<feature type="domain" description="Caspase family p20" evidence="8">
    <location>
        <begin position="158"/>
        <end position="283"/>
    </location>
</feature>
<comment type="similarity">
    <text evidence="1 5">Belongs to the peptidase C14A family.</text>
</comment>
<dbReference type="InterPro" id="IPR002138">
    <property type="entry name" value="Pept_C14_p10"/>
</dbReference>
<dbReference type="GO" id="GO:0004197">
    <property type="term" value="F:cysteine-type endopeptidase activity"/>
    <property type="evidence" value="ECO:0007669"/>
    <property type="project" value="InterPro"/>
</dbReference>
<dbReference type="InterPro" id="IPR015917">
    <property type="entry name" value="Pept_C14A"/>
</dbReference>
<evidence type="ECO:0000256" key="4">
    <source>
        <dbReference type="ARBA" id="ARBA00022801"/>
    </source>
</evidence>
<evidence type="ECO:0000256" key="1">
    <source>
        <dbReference type="ARBA" id="ARBA00010134"/>
    </source>
</evidence>
<evidence type="ECO:0000256" key="6">
    <source>
        <dbReference type="SAM" id="MobiDB-lite"/>
    </source>
</evidence>
<dbReference type="PROSITE" id="PS50208">
    <property type="entry name" value="CASPASE_P20"/>
    <property type="match status" value="1"/>
</dbReference>
<dbReference type="SUPFAM" id="SSF52129">
    <property type="entry name" value="Caspase-like"/>
    <property type="match status" value="1"/>
</dbReference>
<organism evidence="9">
    <name type="scientific">Rhipicephalus microplus</name>
    <name type="common">Cattle tick</name>
    <name type="synonym">Boophilus microplus</name>
    <dbReference type="NCBI Taxonomy" id="6941"/>
    <lineage>
        <taxon>Eukaryota</taxon>
        <taxon>Metazoa</taxon>
        <taxon>Ecdysozoa</taxon>
        <taxon>Arthropoda</taxon>
        <taxon>Chelicerata</taxon>
        <taxon>Arachnida</taxon>
        <taxon>Acari</taxon>
        <taxon>Parasitiformes</taxon>
        <taxon>Ixodida</taxon>
        <taxon>Ixodoidea</taxon>
        <taxon>Ixodidae</taxon>
        <taxon>Rhipicephalinae</taxon>
        <taxon>Rhipicephalus</taxon>
        <taxon>Boophilus</taxon>
    </lineage>
</organism>
<protein>
    <submittedName>
        <fullName evidence="9">Putative caspase-2</fullName>
    </submittedName>
</protein>
<dbReference type="SMART" id="SM00115">
    <property type="entry name" value="CASc"/>
    <property type="match status" value="1"/>
</dbReference>
<dbReference type="GO" id="GO:0006915">
    <property type="term" value="P:apoptotic process"/>
    <property type="evidence" value="ECO:0007669"/>
    <property type="project" value="UniProtKB-KW"/>
</dbReference>
<name>A0A6M2CMP5_RHIMP</name>
<dbReference type="PROSITE" id="PS50207">
    <property type="entry name" value="CASPASE_P10"/>
    <property type="match status" value="1"/>
</dbReference>
<keyword evidence="2" id="KW-0645">Protease</keyword>
<evidence type="ECO:0000256" key="3">
    <source>
        <dbReference type="ARBA" id="ARBA00022703"/>
    </source>
</evidence>
<evidence type="ECO:0000313" key="9">
    <source>
        <dbReference type="EMBL" id="NOV34707.1"/>
    </source>
</evidence>
<dbReference type="InterPro" id="IPR029030">
    <property type="entry name" value="Caspase-like_dom_sf"/>
</dbReference>
<dbReference type="OrthoDB" id="6044770at2759"/>
<dbReference type="Pfam" id="PF00656">
    <property type="entry name" value="Peptidase_C14"/>
    <property type="match status" value="1"/>
</dbReference>
<keyword evidence="4" id="KW-0378">Hydrolase</keyword>
<evidence type="ECO:0000256" key="2">
    <source>
        <dbReference type="ARBA" id="ARBA00022670"/>
    </source>
</evidence>
<dbReference type="PANTHER" id="PTHR47901">
    <property type="entry name" value="CASPASE RECRUITMENT DOMAIN-CONTAINING PROTEIN 18"/>
    <property type="match status" value="1"/>
</dbReference>
<dbReference type="InterPro" id="IPR011600">
    <property type="entry name" value="Pept_C14_caspase"/>
</dbReference>
<feature type="region of interest" description="Disordered" evidence="6">
    <location>
        <begin position="285"/>
        <end position="338"/>
    </location>
</feature>
<dbReference type="AlphaFoldDB" id="A0A6M2CMP5"/>
<feature type="domain" description="Caspase family p10" evidence="7">
    <location>
        <begin position="339"/>
        <end position="427"/>
    </location>
</feature>
<dbReference type="InterPro" id="IPR001309">
    <property type="entry name" value="Pept_C14_p20"/>
</dbReference>
<dbReference type="Gene3D" id="3.40.50.1460">
    <property type="match status" value="1"/>
</dbReference>
<accession>A0A6M2CMP5</accession>
<dbReference type="PRINTS" id="PR00376">
    <property type="entry name" value="IL1BCENZYME"/>
</dbReference>
<dbReference type="PANTHER" id="PTHR47901:SF8">
    <property type="entry name" value="CASPASE-3"/>
    <property type="match status" value="1"/>
</dbReference>
<dbReference type="EMBL" id="GHWJ01001970">
    <property type="protein sequence ID" value="NOV34707.1"/>
    <property type="molecule type" value="Transcribed_RNA"/>
</dbReference>
<evidence type="ECO:0000259" key="8">
    <source>
        <dbReference type="PROSITE" id="PS50208"/>
    </source>
</evidence>
<dbReference type="GO" id="GO:0006508">
    <property type="term" value="P:proteolysis"/>
    <property type="evidence" value="ECO:0007669"/>
    <property type="project" value="UniProtKB-KW"/>
</dbReference>
<evidence type="ECO:0000256" key="5">
    <source>
        <dbReference type="RuleBase" id="RU003971"/>
    </source>
</evidence>
<dbReference type="VEuPathDB" id="VectorBase:LOC119179927"/>
<sequence>MNCKQPSKLKKHDFFMVACIDFSGSSATLPTMETCTAEIIDNIKRKKYQDKHCLYLLHRVRLPTLCDPFVREHFKRRMSEAVNLLKLELLPGNGTVKEQELPPSEANWSAESVPDAYTTWCEHTLVSERHDVNSLWDQVRSGSFFWYGPEMYSMTLPKRGLCIIINNCNFKDAAGQCHGSKDDVQRMYTLFKAFLFEPEVYIDETADRMKAILSEAAQSKEQERAECLVVILMLHENQDTIQDVHDAKLNLMNDVYAPFNNEKCPALKGKPKLFFIQTCRENSKQPVQEGPSVSPCERATSVPPTAVVGTTSNEEGSGAGITKDVAADSAPEAAEESQLAERTATWSDMYIAYAVISGHSALRDENIGSWFLSAVFTVFSNQAPIEHLDRMMELVHAEILQNSAELGHGQTPTVQKYGWCKCLYFNPKYCLSS</sequence>
<dbReference type="InterPro" id="IPR002398">
    <property type="entry name" value="Pept_C14"/>
</dbReference>
<reference evidence="9" key="1">
    <citation type="submission" date="2019-09" db="EMBL/GenBank/DDBJ databases">
        <title>Organ-specific transcriptomic study of the physiology of the cattle tick, Rhipicephalus microplus.</title>
        <authorList>
            <person name="Tirloni L."/>
            <person name="Braz G."/>
            <person name="Gandara A.C.P."/>
            <person name="Sabadin G.A."/>
            <person name="da Silva R.M."/>
            <person name="Guizzo M.G."/>
            <person name="Machado J.A."/>
            <person name="Costa E.P."/>
            <person name="Gomes H.F."/>
            <person name="Moraes J."/>
            <person name="Mota M.B.S."/>
            <person name="Mesquita R.D."/>
            <person name="Alvarenga P.H."/>
            <person name="Alves F."/>
            <person name="Seixas A."/>
            <person name="da Fonseca R.N."/>
            <person name="Fogaca A."/>
            <person name="Logullo C."/>
            <person name="Tanaka A."/>
            <person name="Daffre S."/>
            <person name="Termignoni C."/>
            <person name="Vaz I.S.Jr."/>
            <person name="Oliveira P.L."/>
            <person name="Ribeiro J.M."/>
        </authorList>
    </citation>
    <scope>NUCLEOTIDE SEQUENCE</scope>
    <source>
        <strain evidence="9">Porto Alegre</strain>
    </source>
</reference>
<keyword evidence="3" id="KW-0053">Apoptosis</keyword>